<dbReference type="WBParaSite" id="ALUE_0002157201-mRNA-1">
    <property type="protein sequence ID" value="ALUE_0002157201-mRNA-1"/>
    <property type="gene ID" value="ALUE_0002157201"/>
</dbReference>
<organism evidence="1 2">
    <name type="scientific">Ascaris lumbricoides</name>
    <name type="common">Giant roundworm</name>
    <dbReference type="NCBI Taxonomy" id="6252"/>
    <lineage>
        <taxon>Eukaryota</taxon>
        <taxon>Metazoa</taxon>
        <taxon>Ecdysozoa</taxon>
        <taxon>Nematoda</taxon>
        <taxon>Chromadorea</taxon>
        <taxon>Rhabditida</taxon>
        <taxon>Spirurina</taxon>
        <taxon>Ascaridomorpha</taxon>
        <taxon>Ascaridoidea</taxon>
        <taxon>Ascarididae</taxon>
        <taxon>Ascaris</taxon>
    </lineage>
</organism>
<proteinExistence type="predicted"/>
<accession>A0A0M3IS44</accession>
<evidence type="ECO:0000313" key="1">
    <source>
        <dbReference type="Proteomes" id="UP000036681"/>
    </source>
</evidence>
<dbReference type="AlphaFoldDB" id="A0A0M3IS44"/>
<keyword evidence="1" id="KW-1185">Reference proteome</keyword>
<sequence>MIQPSNFHYSIFIEVENPIDGQIKTLQRCIGPSILRNVQCTTIFSLDRRYYWNGGIADEI</sequence>
<name>A0A0M3IS44_ASCLU</name>
<evidence type="ECO:0000313" key="2">
    <source>
        <dbReference type="WBParaSite" id="ALUE_0002157201-mRNA-1"/>
    </source>
</evidence>
<reference evidence="2" key="1">
    <citation type="submission" date="2017-02" db="UniProtKB">
        <authorList>
            <consortium name="WormBaseParasite"/>
        </authorList>
    </citation>
    <scope>IDENTIFICATION</scope>
</reference>
<protein>
    <submittedName>
        <fullName evidence="2">ACT domain-containing protein</fullName>
    </submittedName>
</protein>
<dbReference type="Proteomes" id="UP000036681">
    <property type="component" value="Unplaced"/>
</dbReference>